<evidence type="ECO:0000256" key="5">
    <source>
        <dbReference type="SAM" id="Phobius"/>
    </source>
</evidence>
<protein>
    <submittedName>
        <fullName evidence="7">O-antigen ligase family protein</fullName>
    </submittedName>
</protein>
<keyword evidence="8" id="KW-1185">Reference proteome</keyword>
<keyword evidence="2 5" id="KW-0812">Transmembrane</keyword>
<keyword evidence="7" id="KW-0436">Ligase</keyword>
<feature type="transmembrane region" description="Helical" evidence="5">
    <location>
        <begin position="28"/>
        <end position="44"/>
    </location>
</feature>
<comment type="caution">
    <text evidence="7">The sequence shown here is derived from an EMBL/GenBank/DDBJ whole genome shotgun (WGS) entry which is preliminary data.</text>
</comment>
<feature type="transmembrane region" description="Helical" evidence="5">
    <location>
        <begin position="50"/>
        <end position="65"/>
    </location>
</feature>
<evidence type="ECO:0000256" key="4">
    <source>
        <dbReference type="ARBA" id="ARBA00023136"/>
    </source>
</evidence>
<feature type="transmembrane region" description="Helical" evidence="5">
    <location>
        <begin position="414"/>
        <end position="433"/>
    </location>
</feature>
<dbReference type="PANTHER" id="PTHR37422">
    <property type="entry name" value="TEICHURONIC ACID BIOSYNTHESIS PROTEIN TUAE"/>
    <property type="match status" value="1"/>
</dbReference>
<feature type="transmembrane region" description="Helical" evidence="5">
    <location>
        <begin position="337"/>
        <end position="357"/>
    </location>
</feature>
<dbReference type="EMBL" id="JAJEQE010000040">
    <property type="protein sequence ID" value="MCC2149753.1"/>
    <property type="molecule type" value="Genomic_DNA"/>
</dbReference>
<feature type="transmembrane region" description="Helical" evidence="5">
    <location>
        <begin position="101"/>
        <end position="117"/>
    </location>
</feature>
<feature type="transmembrane region" description="Helical" evidence="5">
    <location>
        <begin position="209"/>
        <end position="235"/>
    </location>
</feature>
<dbReference type="Proteomes" id="UP001299235">
    <property type="component" value="Unassembled WGS sequence"/>
</dbReference>
<name>A0ABS8EX39_9FIRM</name>
<comment type="subcellular location">
    <subcellularLocation>
        <location evidence="1">Membrane</location>
        <topology evidence="1">Multi-pass membrane protein</topology>
    </subcellularLocation>
</comment>
<feature type="transmembrane region" description="Helical" evidence="5">
    <location>
        <begin position="77"/>
        <end position="95"/>
    </location>
</feature>
<keyword evidence="4 5" id="KW-0472">Membrane</keyword>
<feature type="domain" description="O-antigen ligase-related" evidence="6">
    <location>
        <begin position="210"/>
        <end position="349"/>
    </location>
</feature>
<feature type="transmembrane region" description="Helical" evidence="5">
    <location>
        <begin position="247"/>
        <end position="266"/>
    </location>
</feature>
<evidence type="ECO:0000256" key="1">
    <source>
        <dbReference type="ARBA" id="ARBA00004141"/>
    </source>
</evidence>
<reference evidence="7 8" key="1">
    <citation type="submission" date="2021-10" db="EMBL/GenBank/DDBJ databases">
        <title>Anaerobic single-cell dispensing facilitates the cultivation of human gut bacteria.</title>
        <authorList>
            <person name="Afrizal A."/>
        </authorList>
    </citation>
    <scope>NUCLEOTIDE SEQUENCE [LARGE SCALE GENOMIC DNA]</scope>
    <source>
        <strain evidence="7 8">CLA-AA-H246</strain>
    </source>
</reference>
<proteinExistence type="predicted"/>
<feature type="transmembrane region" description="Helical" evidence="5">
    <location>
        <begin position="369"/>
        <end position="394"/>
    </location>
</feature>
<feature type="transmembrane region" description="Helical" evidence="5">
    <location>
        <begin position="129"/>
        <end position="148"/>
    </location>
</feature>
<dbReference type="InterPro" id="IPR007016">
    <property type="entry name" value="O-antigen_ligase-rel_domated"/>
</dbReference>
<evidence type="ECO:0000256" key="2">
    <source>
        <dbReference type="ARBA" id="ARBA00022692"/>
    </source>
</evidence>
<sequence>MAQQNSKKKTKHQIQWKSSPYKRTKEEAAVFTVLLLSAFLYGGFYEFSGAMLAAVLGILLIVCRVKYSFQIKGKKQLAVLLSVFLWFGITCFYAIDRAMAFVGVIKMLPLPLGYLFFMQFSDETRQKATGYIAHIGCFMVLAGILALPFPALKEQVWKAGRLGGFFQYSNTCALYLLAGLVVICNRWIENKSREQESDIKRDKMQILEGIVLLAGLLLTGSRGVMLLFFGYLIWFIWHLPSQKAKKYGGFCIVAVFAVLAVVMVVTNGAGEQNIGRIFTVFRYSSTWKGRILYDLDALKMIEKYPFGMGYHGYAYVQGQMQSGVYKTLFVHNDWLQAALDLGILPAVLFAAVMLRQLLKGSQSSMQKQIFLLIMLHMLIDFDLQFIAIGLLGLLCLDYGKAEGTLKKKTKIEDCIFLTVISVGCIYFCIPFLLDYVGEHQKALSFYGAYTPAQLAVMEGSRSAEEATSAAEQILTHNTHLAEVYQYLAYGALEKENYEESFINMEKAISCDIYAKELYDEYEEILSQAEKVQGSDQSERRAWIRNKKQEVLKKSSSLAYELNDRPQL</sequence>
<evidence type="ECO:0000256" key="3">
    <source>
        <dbReference type="ARBA" id="ARBA00022989"/>
    </source>
</evidence>
<dbReference type="InterPro" id="IPR051533">
    <property type="entry name" value="WaaL-like"/>
</dbReference>
<gene>
    <name evidence="7" type="ORF">LKD42_10890</name>
</gene>
<evidence type="ECO:0000259" key="6">
    <source>
        <dbReference type="Pfam" id="PF04932"/>
    </source>
</evidence>
<dbReference type="GO" id="GO:0016874">
    <property type="term" value="F:ligase activity"/>
    <property type="evidence" value="ECO:0007669"/>
    <property type="project" value="UniProtKB-KW"/>
</dbReference>
<accession>A0ABS8EX39</accession>
<organism evidence="7 8">
    <name type="scientific">Hominisplanchenecus faecis</name>
    <dbReference type="NCBI Taxonomy" id="2885351"/>
    <lineage>
        <taxon>Bacteria</taxon>
        <taxon>Bacillati</taxon>
        <taxon>Bacillota</taxon>
        <taxon>Clostridia</taxon>
        <taxon>Lachnospirales</taxon>
        <taxon>Lachnospiraceae</taxon>
        <taxon>Hominisplanchenecus</taxon>
    </lineage>
</organism>
<keyword evidence="3 5" id="KW-1133">Transmembrane helix</keyword>
<feature type="transmembrane region" description="Helical" evidence="5">
    <location>
        <begin position="168"/>
        <end position="188"/>
    </location>
</feature>
<dbReference type="Pfam" id="PF04932">
    <property type="entry name" value="Wzy_C"/>
    <property type="match status" value="1"/>
</dbReference>
<dbReference type="PANTHER" id="PTHR37422:SF13">
    <property type="entry name" value="LIPOPOLYSACCHARIDE BIOSYNTHESIS PROTEIN PA4999-RELATED"/>
    <property type="match status" value="1"/>
</dbReference>
<dbReference type="RefSeq" id="WP_248835705.1">
    <property type="nucleotide sequence ID" value="NZ_JAJEQE010000040.1"/>
</dbReference>
<evidence type="ECO:0000313" key="7">
    <source>
        <dbReference type="EMBL" id="MCC2149753.1"/>
    </source>
</evidence>
<evidence type="ECO:0000313" key="8">
    <source>
        <dbReference type="Proteomes" id="UP001299235"/>
    </source>
</evidence>